<evidence type="ECO:0000256" key="5">
    <source>
        <dbReference type="ARBA" id="ARBA00023163"/>
    </source>
</evidence>
<keyword evidence="4" id="KW-0238">DNA-binding</keyword>
<evidence type="ECO:0000313" key="8">
    <source>
        <dbReference type="EMBL" id="KAF2644831.1"/>
    </source>
</evidence>
<dbReference type="Pfam" id="PF11951">
    <property type="entry name" value="Fungal_trans_2"/>
    <property type="match status" value="1"/>
</dbReference>
<evidence type="ECO:0000256" key="3">
    <source>
        <dbReference type="ARBA" id="ARBA00023015"/>
    </source>
</evidence>
<protein>
    <submittedName>
        <fullName evidence="8">Uncharacterized protein</fullName>
    </submittedName>
</protein>
<dbReference type="PANTHER" id="PTHR36206">
    <property type="entry name" value="ASPERCRYPTIN BIOSYNTHESIS CLUSTER-SPECIFIC TRANSCRIPTION REGULATOR ATNN-RELATED"/>
    <property type="match status" value="1"/>
</dbReference>
<organism evidence="8 9">
    <name type="scientific">Massarina eburnea CBS 473.64</name>
    <dbReference type="NCBI Taxonomy" id="1395130"/>
    <lineage>
        <taxon>Eukaryota</taxon>
        <taxon>Fungi</taxon>
        <taxon>Dikarya</taxon>
        <taxon>Ascomycota</taxon>
        <taxon>Pezizomycotina</taxon>
        <taxon>Dothideomycetes</taxon>
        <taxon>Pleosporomycetidae</taxon>
        <taxon>Pleosporales</taxon>
        <taxon>Massarineae</taxon>
        <taxon>Massarinaceae</taxon>
        <taxon>Massarina</taxon>
    </lineage>
</organism>
<accession>A0A6A6SD85</accession>
<feature type="region of interest" description="Disordered" evidence="7">
    <location>
        <begin position="306"/>
        <end position="389"/>
    </location>
</feature>
<evidence type="ECO:0000313" key="9">
    <source>
        <dbReference type="Proteomes" id="UP000799753"/>
    </source>
</evidence>
<evidence type="ECO:0000256" key="4">
    <source>
        <dbReference type="ARBA" id="ARBA00023125"/>
    </source>
</evidence>
<evidence type="ECO:0000256" key="7">
    <source>
        <dbReference type="SAM" id="MobiDB-lite"/>
    </source>
</evidence>
<keyword evidence="3" id="KW-0805">Transcription regulation</keyword>
<keyword evidence="6" id="KW-0539">Nucleus</keyword>
<keyword evidence="5" id="KW-0804">Transcription</keyword>
<feature type="compositionally biased region" description="Polar residues" evidence="7">
    <location>
        <begin position="365"/>
        <end position="389"/>
    </location>
</feature>
<evidence type="ECO:0000256" key="6">
    <source>
        <dbReference type="ARBA" id="ARBA00023242"/>
    </source>
</evidence>
<dbReference type="GO" id="GO:0003677">
    <property type="term" value="F:DNA binding"/>
    <property type="evidence" value="ECO:0007669"/>
    <property type="project" value="UniProtKB-KW"/>
</dbReference>
<proteinExistence type="predicted"/>
<keyword evidence="1" id="KW-0479">Metal-binding</keyword>
<feature type="compositionally biased region" description="Polar residues" evidence="7">
    <location>
        <begin position="307"/>
        <end position="318"/>
    </location>
</feature>
<evidence type="ECO:0000256" key="2">
    <source>
        <dbReference type="ARBA" id="ARBA00022833"/>
    </source>
</evidence>
<sequence length="510" mass="57492">MENRSFYYFKSHTLPKWTEFFDSDLWSEKIMQLSHSEPAIKHGILALSSMHEKFETTMVSSKTDNFAFGQYMEAVKYSNSLINGHEQHGRDVEKVLIACIIFTCYENLAGNYRAANMHLESGLRILAQHRRNLAEHVQTTAELESIADVLYRFDLQAMTFSDNASPYDYGFDHPPECPRIPPIYTKNSMARNDLVGLLRCMMWISGVANINPQAAENAIWLRIYTELIGAFDSWDRTFDLYQKNVPRHEQGDPKIYAGNTLLKMYSILARTIVAAGAGLRTEMTWDAFVDSFKTIVDLAETLPILTQPVSSPPASRTPSPMLPVSSPYRNIAPNPATVTATPSPPLGTSTLVFPASPSPPPSEPTHQQNAQQPRRTPSRPKNNPTSFSPSFELSPIVPLFVAACRCRDPILRRRAIALLLNCRRREGVWDSFGAGMVALQCVKLEEGMDEMVDLGSMNWLPLNERFRQCADVVEKRRVQDVFVSVNMKEGSIGVNYLMRNGDALDRVLKF</sequence>
<dbReference type="InterPro" id="IPR021858">
    <property type="entry name" value="Fun_TF"/>
</dbReference>
<dbReference type="InterPro" id="IPR052360">
    <property type="entry name" value="Transcr_Regulatory_Proteins"/>
</dbReference>
<dbReference type="GO" id="GO:0046872">
    <property type="term" value="F:metal ion binding"/>
    <property type="evidence" value="ECO:0007669"/>
    <property type="project" value="UniProtKB-KW"/>
</dbReference>
<keyword evidence="9" id="KW-1185">Reference proteome</keyword>
<name>A0A6A6SD85_9PLEO</name>
<dbReference type="Proteomes" id="UP000799753">
    <property type="component" value="Unassembled WGS sequence"/>
</dbReference>
<keyword evidence="2" id="KW-0862">Zinc</keyword>
<dbReference type="OrthoDB" id="3172332at2759"/>
<evidence type="ECO:0000256" key="1">
    <source>
        <dbReference type="ARBA" id="ARBA00022723"/>
    </source>
</evidence>
<dbReference type="EMBL" id="MU006778">
    <property type="protein sequence ID" value="KAF2644831.1"/>
    <property type="molecule type" value="Genomic_DNA"/>
</dbReference>
<reference evidence="8" key="1">
    <citation type="journal article" date="2020" name="Stud. Mycol.">
        <title>101 Dothideomycetes genomes: a test case for predicting lifestyles and emergence of pathogens.</title>
        <authorList>
            <person name="Haridas S."/>
            <person name="Albert R."/>
            <person name="Binder M."/>
            <person name="Bloem J."/>
            <person name="Labutti K."/>
            <person name="Salamov A."/>
            <person name="Andreopoulos B."/>
            <person name="Baker S."/>
            <person name="Barry K."/>
            <person name="Bills G."/>
            <person name="Bluhm B."/>
            <person name="Cannon C."/>
            <person name="Castanera R."/>
            <person name="Culley D."/>
            <person name="Daum C."/>
            <person name="Ezra D."/>
            <person name="Gonzalez J."/>
            <person name="Henrissat B."/>
            <person name="Kuo A."/>
            <person name="Liang C."/>
            <person name="Lipzen A."/>
            <person name="Lutzoni F."/>
            <person name="Magnuson J."/>
            <person name="Mondo S."/>
            <person name="Nolan M."/>
            <person name="Ohm R."/>
            <person name="Pangilinan J."/>
            <person name="Park H.-J."/>
            <person name="Ramirez L."/>
            <person name="Alfaro M."/>
            <person name="Sun H."/>
            <person name="Tritt A."/>
            <person name="Yoshinaga Y."/>
            <person name="Zwiers L.-H."/>
            <person name="Turgeon B."/>
            <person name="Goodwin S."/>
            <person name="Spatafora J."/>
            <person name="Crous P."/>
            <person name="Grigoriev I."/>
        </authorList>
    </citation>
    <scope>NUCLEOTIDE SEQUENCE</scope>
    <source>
        <strain evidence="8">CBS 473.64</strain>
    </source>
</reference>
<gene>
    <name evidence="8" type="ORF">P280DRAFT_466094</name>
</gene>
<dbReference type="AlphaFoldDB" id="A0A6A6SD85"/>
<dbReference type="PANTHER" id="PTHR36206:SF4">
    <property type="entry name" value="HYPOTHETICAL CONSERVED PROTEIN (EUROFUNG)-RELATED"/>
    <property type="match status" value="1"/>
</dbReference>
<feature type="compositionally biased region" description="Polar residues" evidence="7">
    <location>
        <begin position="336"/>
        <end position="351"/>
    </location>
</feature>